<dbReference type="InterPro" id="IPR050240">
    <property type="entry name" value="DNA_pol_type-B"/>
</dbReference>
<proteinExistence type="predicted"/>
<organism evidence="3 4">
    <name type="scientific">Phascolomyces articulosus</name>
    <dbReference type="NCBI Taxonomy" id="60185"/>
    <lineage>
        <taxon>Eukaryota</taxon>
        <taxon>Fungi</taxon>
        <taxon>Fungi incertae sedis</taxon>
        <taxon>Mucoromycota</taxon>
        <taxon>Mucoromycotina</taxon>
        <taxon>Mucoromycetes</taxon>
        <taxon>Mucorales</taxon>
        <taxon>Lichtheimiaceae</taxon>
        <taxon>Phascolomyces</taxon>
    </lineage>
</organism>
<evidence type="ECO:0000256" key="1">
    <source>
        <dbReference type="ARBA" id="ARBA00024411"/>
    </source>
</evidence>
<dbReference type="InterPro" id="IPR036397">
    <property type="entry name" value="RNaseH_sf"/>
</dbReference>
<evidence type="ECO:0000259" key="2">
    <source>
        <dbReference type="Pfam" id="PF03104"/>
    </source>
</evidence>
<dbReference type="InterPro" id="IPR012337">
    <property type="entry name" value="RNaseH-like_sf"/>
</dbReference>
<sequence length="182" mass="21780">MIKTGKAEKMIQTIFTLDTCSPIPGVDVIECKDETQLLEKWHAFLLHYDPDIMIGYYFQDFDLRYMIQRAERLKIPRFPYLGRNQDEKVKITKSCHFGKKKKYDTIARIPSRELVDMWVHIAYNYRDSLRETKLKFTSMYFLGEKKIDMDYEKIPSFQIESADTRKMLAQYCLMILDIPYND</sequence>
<dbReference type="PANTHER" id="PTHR10322:SF23">
    <property type="entry name" value="DNA POLYMERASE DELTA CATALYTIC SUBUNIT"/>
    <property type="match status" value="1"/>
</dbReference>
<evidence type="ECO:0000313" key="4">
    <source>
        <dbReference type="Proteomes" id="UP001209540"/>
    </source>
</evidence>
<dbReference type="EMBL" id="JAIXMP010000006">
    <property type="protein sequence ID" value="KAI9271839.1"/>
    <property type="molecule type" value="Genomic_DNA"/>
</dbReference>
<reference evidence="3" key="2">
    <citation type="submission" date="2023-02" db="EMBL/GenBank/DDBJ databases">
        <authorList>
            <consortium name="DOE Joint Genome Institute"/>
            <person name="Mondo S.J."/>
            <person name="Chang Y."/>
            <person name="Wang Y."/>
            <person name="Ahrendt S."/>
            <person name="Andreopoulos W."/>
            <person name="Barry K."/>
            <person name="Beard J."/>
            <person name="Benny G.L."/>
            <person name="Blankenship S."/>
            <person name="Bonito G."/>
            <person name="Cuomo C."/>
            <person name="Desiro A."/>
            <person name="Gervers K.A."/>
            <person name="Hundley H."/>
            <person name="Kuo A."/>
            <person name="LaButti K."/>
            <person name="Lang B.F."/>
            <person name="Lipzen A."/>
            <person name="O'Donnell K."/>
            <person name="Pangilinan J."/>
            <person name="Reynolds N."/>
            <person name="Sandor L."/>
            <person name="Smith M.W."/>
            <person name="Tsang A."/>
            <person name="Grigoriev I.V."/>
            <person name="Stajich J.E."/>
            <person name="Spatafora J.W."/>
        </authorList>
    </citation>
    <scope>NUCLEOTIDE SEQUENCE</scope>
    <source>
        <strain evidence="3">RSA 2281</strain>
    </source>
</reference>
<gene>
    <name evidence="3" type="ORF">BDA99DRAFT_557047</name>
</gene>
<dbReference type="AlphaFoldDB" id="A0AAD5PHL3"/>
<dbReference type="Pfam" id="PF03104">
    <property type="entry name" value="DNA_pol_B_exo1"/>
    <property type="match status" value="1"/>
</dbReference>
<dbReference type="GO" id="GO:0006261">
    <property type="term" value="P:DNA-templated DNA replication"/>
    <property type="evidence" value="ECO:0007669"/>
    <property type="project" value="TreeGrafter"/>
</dbReference>
<dbReference type="SUPFAM" id="SSF53098">
    <property type="entry name" value="Ribonuclease H-like"/>
    <property type="match status" value="1"/>
</dbReference>
<protein>
    <recommendedName>
        <fullName evidence="1">DNA polymerase delta catalytic subunit</fullName>
    </recommendedName>
</protein>
<dbReference type="GO" id="GO:0003887">
    <property type="term" value="F:DNA-directed DNA polymerase activity"/>
    <property type="evidence" value="ECO:0007669"/>
    <property type="project" value="TreeGrafter"/>
</dbReference>
<dbReference type="Proteomes" id="UP001209540">
    <property type="component" value="Unassembled WGS sequence"/>
</dbReference>
<dbReference type="InterPro" id="IPR006133">
    <property type="entry name" value="DNA-dir_DNA_pol_B_exonuc"/>
</dbReference>
<reference evidence="3" key="1">
    <citation type="journal article" date="2022" name="IScience">
        <title>Evolution of zygomycete secretomes and the origins of terrestrial fungal ecologies.</title>
        <authorList>
            <person name="Chang Y."/>
            <person name="Wang Y."/>
            <person name="Mondo S."/>
            <person name="Ahrendt S."/>
            <person name="Andreopoulos W."/>
            <person name="Barry K."/>
            <person name="Beard J."/>
            <person name="Benny G.L."/>
            <person name="Blankenship S."/>
            <person name="Bonito G."/>
            <person name="Cuomo C."/>
            <person name="Desiro A."/>
            <person name="Gervers K.A."/>
            <person name="Hundley H."/>
            <person name="Kuo A."/>
            <person name="LaButti K."/>
            <person name="Lang B.F."/>
            <person name="Lipzen A."/>
            <person name="O'Donnell K."/>
            <person name="Pangilinan J."/>
            <person name="Reynolds N."/>
            <person name="Sandor L."/>
            <person name="Smith M.E."/>
            <person name="Tsang A."/>
            <person name="Grigoriev I.V."/>
            <person name="Stajich J.E."/>
            <person name="Spatafora J.W."/>
        </authorList>
    </citation>
    <scope>NUCLEOTIDE SEQUENCE</scope>
    <source>
        <strain evidence="3">RSA 2281</strain>
    </source>
</reference>
<feature type="domain" description="DNA-directed DNA polymerase family B exonuclease" evidence="2">
    <location>
        <begin position="5"/>
        <end position="119"/>
    </location>
</feature>
<dbReference type="PANTHER" id="PTHR10322">
    <property type="entry name" value="DNA POLYMERASE CATALYTIC SUBUNIT"/>
    <property type="match status" value="1"/>
</dbReference>
<name>A0AAD5PHL3_9FUNG</name>
<comment type="caution">
    <text evidence="3">The sequence shown here is derived from an EMBL/GenBank/DDBJ whole genome shotgun (WGS) entry which is preliminary data.</text>
</comment>
<dbReference type="GO" id="GO:0003676">
    <property type="term" value="F:nucleic acid binding"/>
    <property type="evidence" value="ECO:0007669"/>
    <property type="project" value="InterPro"/>
</dbReference>
<keyword evidence="4" id="KW-1185">Reference proteome</keyword>
<dbReference type="Gene3D" id="3.30.420.10">
    <property type="entry name" value="Ribonuclease H-like superfamily/Ribonuclease H"/>
    <property type="match status" value="1"/>
</dbReference>
<accession>A0AAD5PHL3</accession>
<evidence type="ECO:0000313" key="3">
    <source>
        <dbReference type="EMBL" id="KAI9271839.1"/>
    </source>
</evidence>